<keyword evidence="5" id="KW-0255">Endonuclease</keyword>
<sequence>MANKRAPEVRFEEFIGDWEQRNLESIYGKIRNAFVGTATPYYVEDGHFYLESNNVKDGQINRNTEVFINDEFYQKQKDNWLHTGDLVMVQSGHVGHTAVIPEELDNTAAHALIMFSNYREKADPYFLNYQFQTHKSKKKLGSITTGNTIKHILASEMKKFLVDIPGYEEQQTIGNFFKLIDDTIALHQQELTTLKQTKQGFLQKMFPKEGESVPEVRFPGFTEEWEERKLGELADFSKGNGYSKSDLTDKGKPIILYGRLYTRYETVIDSVDTFAIEKENSVISKGNEVIIPSSGETSEDISRASAVSRPGIILGGDLNIVHPANDIDPVFLALTISNGKQQKELSRRAQGKSVVHLHNSDLKEVNLLLPKTEEQIKIRDFFKQLDDNIALNQRELDALKETKKAFLQKMFV</sequence>
<dbReference type="RefSeq" id="WP_148958422.1">
    <property type="nucleotide sequence ID" value="NZ_QSND01000005.1"/>
</dbReference>
<keyword evidence="3" id="KW-0238">DNA-binding</keyword>
<dbReference type="InterPro" id="IPR052021">
    <property type="entry name" value="Type-I_RS_S_subunit"/>
</dbReference>
<evidence type="ECO:0000256" key="3">
    <source>
        <dbReference type="ARBA" id="ARBA00023125"/>
    </source>
</evidence>
<dbReference type="GO" id="GO:0009307">
    <property type="term" value="P:DNA restriction-modification system"/>
    <property type="evidence" value="ECO:0007669"/>
    <property type="project" value="UniProtKB-KW"/>
</dbReference>
<dbReference type="InterPro" id="IPR044946">
    <property type="entry name" value="Restrct_endonuc_typeI_TRD_sf"/>
</dbReference>
<dbReference type="SUPFAM" id="SSF116734">
    <property type="entry name" value="DNA methylase specificity domain"/>
    <property type="match status" value="2"/>
</dbReference>
<name>A0A5M8RJW8_9BACI</name>
<proteinExistence type="inferred from homology"/>
<evidence type="ECO:0000259" key="4">
    <source>
        <dbReference type="Pfam" id="PF01420"/>
    </source>
</evidence>
<dbReference type="EMBL" id="QSND01000005">
    <property type="protein sequence ID" value="KAA6447700.1"/>
    <property type="molecule type" value="Genomic_DNA"/>
</dbReference>
<gene>
    <name evidence="5" type="ORF">DX927_20800</name>
</gene>
<comment type="caution">
    <text evidence="5">The sequence shown here is derived from an EMBL/GenBank/DDBJ whole genome shotgun (WGS) entry which is preliminary data.</text>
</comment>
<keyword evidence="5" id="KW-0540">Nuclease</keyword>
<reference evidence="5 6" key="1">
    <citation type="submission" date="2018-08" db="EMBL/GenBank/DDBJ databases">
        <title>Bacillus phenotypic plasticity.</title>
        <authorList>
            <person name="Hurtado E."/>
        </authorList>
    </citation>
    <scope>NUCLEOTIDE SEQUENCE [LARGE SCALE GENOMIC DNA]</scope>
    <source>
        <strain evidence="5 6">427</strain>
    </source>
</reference>
<evidence type="ECO:0000256" key="2">
    <source>
        <dbReference type="ARBA" id="ARBA00022747"/>
    </source>
</evidence>
<organism evidence="5 6">
    <name type="scientific">Bacillus swezeyi</name>
    <dbReference type="NCBI Taxonomy" id="1925020"/>
    <lineage>
        <taxon>Bacteria</taxon>
        <taxon>Bacillati</taxon>
        <taxon>Bacillota</taxon>
        <taxon>Bacilli</taxon>
        <taxon>Bacillales</taxon>
        <taxon>Bacillaceae</taxon>
        <taxon>Bacillus</taxon>
    </lineage>
</organism>
<protein>
    <submittedName>
        <fullName evidence="5">Restriction endonuclease subunit S</fullName>
    </submittedName>
</protein>
<comment type="similarity">
    <text evidence="1">Belongs to the type-I restriction system S methylase family.</text>
</comment>
<dbReference type="GO" id="GO:0003677">
    <property type="term" value="F:DNA binding"/>
    <property type="evidence" value="ECO:0007669"/>
    <property type="project" value="UniProtKB-KW"/>
</dbReference>
<dbReference type="AlphaFoldDB" id="A0A5M8RJW8"/>
<evidence type="ECO:0000313" key="6">
    <source>
        <dbReference type="Proteomes" id="UP000324326"/>
    </source>
</evidence>
<dbReference type="InterPro" id="IPR000055">
    <property type="entry name" value="Restrct_endonuc_typeI_TRD"/>
</dbReference>
<evidence type="ECO:0000313" key="5">
    <source>
        <dbReference type="EMBL" id="KAA6447700.1"/>
    </source>
</evidence>
<dbReference type="PANTHER" id="PTHR30408:SF12">
    <property type="entry name" value="TYPE I RESTRICTION ENZYME MJAVIII SPECIFICITY SUBUNIT"/>
    <property type="match status" value="1"/>
</dbReference>
<keyword evidence="2" id="KW-0680">Restriction system</keyword>
<accession>A0A5M8RJW8</accession>
<feature type="domain" description="Type I restriction modification DNA specificity" evidence="4">
    <location>
        <begin position="63"/>
        <end position="196"/>
    </location>
</feature>
<dbReference type="Proteomes" id="UP000324326">
    <property type="component" value="Unassembled WGS sequence"/>
</dbReference>
<evidence type="ECO:0000256" key="1">
    <source>
        <dbReference type="ARBA" id="ARBA00010923"/>
    </source>
</evidence>
<dbReference type="Gene3D" id="1.10.287.1120">
    <property type="entry name" value="Bipartite methylase S protein"/>
    <property type="match status" value="1"/>
</dbReference>
<dbReference type="GO" id="GO:0004519">
    <property type="term" value="F:endonuclease activity"/>
    <property type="evidence" value="ECO:0007669"/>
    <property type="project" value="UniProtKB-KW"/>
</dbReference>
<dbReference type="Pfam" id="PF01420">
    <property type="entry name" value="Methylase_S"/>
    <property type="match status" value="2"/>
</dbReference>
<dbReference type="PANTHER" id="PTHR30408">
    <property type="entry name" value="TYPE-1 RESTRICTION ENZYME ECOKI SPECIFICITY PROTEIN"/>
    <property type="match status" value="1"/>
</dbReference>
<keyword evidence="5" id="KW-0378">Hydrolase</keyword>
<dbReference type="Gene3D" id="3.90.220.20">
    <property type="entry name" value="DNA methylase specificity domains"/>
    <property type="match status" value="2"/>
</dbReference>
<feature type="domain" description="Type I restriction modification DNA specificity" evidence="4">
    <location>
        <begin position="223"/>
        <end position="400"/>
    </location>
</feature>